<evidence type="ECO:0000313" key="2">
    <source>
        <dbReference type="EMBL" id="KPI45492.1"/>
    </source>
</evidence>
<accession>A0A0N1HGS7</accession>
<dbReference type="OrthoDB" id="2103031at2759"/>
<evidence type="ECO:0000313" key="3">
    <source>
        <dbReference type="Proteomes" id="UP000038010"/>
    </source>
</evidence>
<comment type="caution">
    <text evidence="2">The sequence shown here is derived from an EMBL/GenBank/DDBJ whole genome shotgun (WGS) entry which is preliminary data.</text>
</comment>
<dbReference type="VEuPathDB" id="FungiDB:AB675_797"/>
<dbReference type="Proteomes" id="UP000038010">
    <property type="component" value="Unassembled WGS sequence"/>
</dbReference>
<dbReference type="GeneID" id="28740257"/>
<dbReference type="AlphaFoldDB" id="A0A0N1HGS7"/>
<protein>
    <submittedName>
        <fullName evidence="2">Uncharacterized protein</fullName>
    </submittedName>
</protein>
<feature type="compositionally biased region" description="Polar residues" evidence="1">
    <location>
        <begin position="7"/>
        <end position="16"/>
    </location>
</feature>
<dbReference type="EMBL" id="LFJN01000001">
    <property type="protein sequence ID" value="KPI45492.1"/>
    <property type="molecule type" value="Genomic_DNA"/>
</dbReference>
<organism evidence="2 3">
    <name type="scientific">Cyphellophora attinorum</name>
    <dbReference type="NCBI Taxonomy" id="1664694"/>
    <lineage>
        <taxon>Eukaryota</taxon>
        <taxon>Fungi</taxon>
        <taxon>Dikarya</taxon>
        <taxon>Ascomycota</taxon>
        <taxon>Pezizomycotina</taxon>
        <taxon>Eurotiomycetes</taxon>
        <taxon>Chaetothyriomycetidae</taxon>
        <taxon>Chaetothyriales</taxon>
        <taxon>Cyphellophoraceae</taxon>
        <taxon>Cyphellophora</taxon>
    </lineage>
</organism>
<reference evidence="2 3" key="1">
    <citation type="submission" date="2015-06" db="EMBL/GenBank/DDBJ databases">
        <title>Draft genome of the ant-associated black yeast Phialophora attae CBS 131958.</title>
        <authorList>
            <person name="Moreno L.F."/>
            <person name="Stielow B.J."/>
            <person name="de Hoog S."/>
            <person name="Vicente V.A."/>
            <person name="Weiss V.A."/>
            <person name="de Vries M."/>
            <person name="Cruz L.M."/>
            <person name="Souza E.M."/>
        </authorList>
    </citation>
    <scope>NUCLEOTIDE SEQUENCE [LARGE SCALE GENOMIC DNA]</scope>
    <source>
        <strain evidence="2 3">CBS 131958</strain>
    </source>
</reference>
<proteinExistence type="predicted"/>
<gene>
    <name evidence="2" type="ORF">AB675_797</name>
</gene>
<name>A0A0N1HGS7_9EURO</name>
<evidence type="ECO:0000256" key="1">
    <source>
        <dbReference type="SAM" id="MobiDB-lite"/>
    </source>
</evidence>
<keyword evidence="3" id="KW-1185">Reference proteome</keyword>
<feature type="region of interest" description="Disordered" evidence="1">
    <location>
        <begin position="1"/>
        <end position="20"/>
    </location>
</feature>
<dbReference type="STRING" id="1664694.A0A0N1HGS7"/>
<feature type="region of interest" description="Disordered" evidence="1">
    <location>
        <begin position="28"/>
        <end position="68"/>
    </location>
</feature>
<sequence>MPWYWWGSSNSASSTPEEALNPELKEFLKEQSPRPYQAAEPPKPKAPVAKAQPEKHLPDTNKIHPDRPVPAESLFPDGRYAHLWKTYTPSAEINAQTLTPVDRITQGRKDRTTSLHRAALENCAFEDEVRTQCLAGVNMASRFKGTLTMCGEESRAYTRCYQLQAKFLQALGYMSSPMGGMRDAEHEERIQMHADKLYHRMMDYEAAVAHAKAHCLPIPPLTSVFDASRPAPTADQIEVPENLRAKMSGTPLHELPPQERELAARAALTEAKIKHQAAGEVFEGLKEMNEARMRRQAMIARFVGEPIAKFVVPDADEAADRGKT</sequence>
<dbReference type="RefSeq" id="XP_018005455.1">
    <property type="nucleotide sequence ID" value="XM_018148388.1"/>
</dbReference>
<feature type="compositionally biased region" description="Basic and acidic residues" evidence="1">
    <location>
        <begin position="52"/>
        <end position="68"/>
    </location>
</feature>